<dbReference type="AlphaFoldDB" id="A0A381YKE9"/>
<protein>
    <submittedName>
        <fullName evidence="1">Uncharacterized protein</fullName>
    </submittedName>
</protein>
<proteinExistence type="predicted"/>
<evidence type="ECO:0000313" key="1">
    <source>
        <dbReference type="EMBL" id="SVA77536.1"/>
    </source>
</evidence>
<gene>
    <name evidence="1" type="ORF">METZ01_LOCUS130390</name>
</gene>
<dbReference type="EMBL" id="UINC01018455">
    <property type="protein sequence ID" value="SVA77536.1"/>
    <property type="molecule type" value="Genomic_DNA"/>
</dbReference>
<dbReference type="Gene3D" id="2.60.120.620">
    <property type="entry name" value="q2cbj1_9rhob like domain"/>
    <property type="match status" value="1"/>
</dbReference>
<sequence length="252" mass="28524">MRIGLIKTIAKHAYQSKLITKPDGEDSTYSSRHHYNMFVDDDKHIQQYREITAELIRYYVANSWGIPDVADIKIKAKCFGNIQSWGQRTYPHYHHGYDGVLITYLTVGDEFTVDLSGEKTWEDFVIPVPKPKPFYAPKKNAWDTGPGELVTDGSNVIDVNEMMEAQTPKAPSTHPKEFEEQGNLILIDPRPAISFPYNRKARHIKPEVGLTLLHPGYLWHESNPFTGAGIRVASIINFNIGTSKSADPLVEL</sequence>
<name>A0A381YKE9_9ZZZZ</name>
<reference evidence="1" key="1">
    <citation type="submission" date="2018-05" db="EMBL/GenBank/DDBJ databases">
        <authorList>
            <person name="Lanie J.A."/>
            <person name="Ng W.-L."/>
            <person name="Kazmierczak K.M."/>
            <person name="Andrzejewski T.M."/>
            <person name="Davidsen T.M."/>
            <person name="Wayne K.J."/>
            <person name="Tettelin H."/>
            <person name="Glass J.I."/>
            <person name="Rusch D."/>
            <person name="Podicherti R."/>
            <person name="Tsui H.-C.T."/>
            <person name="Winkler M.E."/>
        </authorList>
    </citation>
    <scope>NUCLEOTIDE SEQUENCE</scope>
</reference>
<organism evidence="1">
    <name type="scientific">marine metagenome</name>
    <dbReference type="NCBI Taxonomy" id="408172"/>
    <lineage>
        <taxon>unclassified sequences</taxon>
        <taxon>metagenomes</taxon>
        <taxon>ecological metagenomes</taxon>
    </lineage>
</organism>
<accession>A0A381YKE9</accession>